<organism evidence="4 5">
    <name type="scientific">Venturia inaequalis</name>
    <name type="common">Apple scab fungus</name>
    <dbReference type="NCBI Taxonomy" id="5025"/>
    <lineage>
        <taxon>Eukaryota</taxon>
        <taxon>Fungi</taxon>
        <taxon>Dikarya</taxon>
        <taxon>Ascomycota</taxon>
        <taxon>Pezizomycotina</taxon>
        <taxon>Dothideomycetes</taxon>
        <taxon>Pleosporomycetidae</taxon>
        <taxon>Venturiales</taxon>
        <taxon>Venturiaceae</taxon>
        <taxon>Venturia</taxon>
    </lineage>
</organism>
<evidence type="ECO:0000256" key="2">
    <source>
        <dbReference type="SAM" id="Phobius"/>
    </source>
</evidence>
<feature type="region of interest" description="Disordered" evidence="1">
    <location>
        <begin position="135"/>
        <end position="238"/>
    </location>
</feature>
<feature type="transmembrane region" description="Helical" evidence="2">
    <location>
        <begin position="95"/>
        <end position="116"/>
    </location>
</feature>
<evidence type="ECO:0000313" key="6">
    <source>
        <dbReference type="Proteomes" id="UP000490939"/>
    </source>
</evidence>
<feature type="compositionally biased region" description="Basic and acidic residues" evidence="1">
    <location>
        <begin position="135"/>
        <end position="144"/>
    </location>
</feature>
<feature type="compositionally biased region" description="Basic and acidic residues" evidence="1">
    <location>
        <begin position="210"/>
        <end position="222"/>
    </location>
</feature>
<reference evidence="4 5" key="1">
    <citation type="submission" date="2018-12" db="EMBL/GenBank/DDBJ databases">
        <title>Venturia inaequalis Genome Resource.</title>
        <authorList>
            <person name="Lichtner F.J."/>
        </authorList>
    </citation>
    <scope>NUCLEOTIDE SEQUENCE [LARGE SCALE GENOMIC DNA]</scope>
    <source>
        <strain evidence="4 5">120213</strain>
        <strain evidence="3 6">DMI_063113</strain>
    </source>
</reference>
<name>A0A8H3YTP3_VENIN</name>
<feature type="transmembrane region" description="Helical" evidence="2">
    <location>
        <begin position="12"/>
        <end position="34"/>
    </location>
</feature>
<feature type="compositionally biased region" description="Basic and acidic residues" evidence="1">
    <location>
        <begin position="410"/>
        <end position="422"/>
    </location>
</feature>
<keyword evidence="2" id="KW-1133">Transmembrane helix</keyword>
<keyword evidence="6" id="KW-1185">Reference proteome</keyword>
<keyword evidence="2" id="KW-0812">Transmembrane</keyword>
<evidence type="ECO:0000313" key="3">
    <source>
        <dbReference type="EMBL" id="KAE9970965.1"/>
    </source>
</evidence>
<evidence type="ECO:0000313" key="4">
    <source>
        <dbReference type="EMBL" id="KAE9973104.1"/>
    </source>
</evidence>
<protein>
    <submittedName>
        <fullName evidence="4">Uncharacterized protein</fullName>
    </submittedName>
</protein>
<dbReference type="Proteomes" id="UP000490939">
    <property type="component" value="Unassembled WGS sequence"/>
</dbReference>
<keyword evidence="2" id="KW-0472">Membrane</keyword>
<gene>
    <name evidence="3" type="ORF">EG327_010026</name>
    <name evidence="4" type="ORF">EG328_004614</name>
</gene>
<comment type="caution">
    <text evidence="4">The sequence shown here is derived from an EMBL/GenBank/DDBJ whole genome shotgun (WGS) entry which is preliminary data.</text>
</comment>
<evidence type="ECO:0000313" key="5">
    <source>
        <dbReference type="Proteomes" id="UP000447873"/>
    </source>
</evidence>
<proteinExistence type="predicted"/>
<evidence type="ECO:0000256" key="1">
    <source>
        <dbReference type="SAM" id="MobiDB-lite"/>
    </source>
</evidence>
<dbReference type="Proteomes" id="UP000447873">
    <property type="component" value="Unassembled WGS sequence"/>
</dbReference>
<sequence>MSAPSAERRAPVLDRALVVLGLIFCSCAIVPGILYSLKREDHDKCSAWDKNGITAAEIDNRLNNQLAMHDALPWTDETLFRIKGRQCDDVFQETFFLITLIVLLLDLGGLILIYALRDSIWSLVRKPFTCGSRARESRARESRVRGSRVRGNRARGSVGQAPFDAKAAFVDPSNGRPRQRHRGDGPGSTTFWNSLTFPGLSKRLSAIPEVRSRSGSREDNSKDSGPSTAQGNTGKTHQERLFEQILKGQKDMEKEGMWNFAQQKSQPYDDKPKADFEKATVAHKTDREKMKSQFAEGDEKDSISEDIQPPPKAKLQSPDDNPKPNFRRAPAASIPENENMMFEFASSAEKGKGRGSDSISEDMKPTLMAMLRPNQSDTKNQLKSSSATDTAMSKPERASVRMKFPPFAEDDPRRVKRPDNGKDAGMFEGFSFA</sequence>
<dbReference type="AlphaFoldDB" id="A0A8H3YTP3"/>
<feature type="region of interest" description="Disordered" evidence="1">
    <location>
        <begin position="280"/>
        <end position="433"/>
    </location>
</feature>
<dbReference type="EMBL" id="WNWS01000251">
    <property type="protein sequence ID" value="KAE9973104.1"/>
    <property type="molecule type" value="Genomic_DNA"/>
</dbReference>
<accession>A0A8H3YTP3</accession>
<feature type="compositionally biased region" description="Polar residues" evidence="1">
    <location>
        <begin position="187"/>
        <end position="196"/>
    </location>
</feature>
<feature type="compositionally biased region" description="Polar residues" evidence="1">
    <location>
        <begin position="373"/>
        <end position="391"/>
    </location>
</feature>
<feature type="compositionally biased region" description="Basic and acidic residues" evidence="1">
    <location>
        <begin position="280"/>
        <end position="291"/>
    </location>
</feature>
<dbReference type="EMBL" id="WNWR01000699">
    <property type="protein sequence ID" value="KAE9970965.1"/>
    <property type="molecule type" value="Genomic_DNA"/>
</dbReference>
<feature type="compositionally biased region" description="Polar residues" evidence="1">
    <location>
        <begin position="223"/>
        <end position="235"/>
    </location>
</feature>